<accession>A0A7K3RPC6</accession>
<keyword evidence="2" id="KW-0808">Transferase</keyword>
<dbReference type="GO" id="GO:0008168">
    <property type="term" value="F:methyltransferase activity"/>
    <property type="evidence" value="ECO:0007669"/>
    <property type="project" value="UniProtKB-KW"/>
</dbReference>
<comment type="caution">
    <text evidence="2">The sequence shown here is derived from an EMBL/GenBank/DDBJ whole genome shotgun (WGS) entry which is preliminary data.</text>
</comment>
<feature type="region of interest" description="Disordered" evidence="1">
    <location>
        <begin position="1"/>
        <end position="37"/>
    </location>
</feature>
<dbReference type="Proteomes" id="UP000469670">
    <property type="component" value="Unassembled WGS sequence"/>
</dbReference>
<evidence type="ECO:0000256" key="1">
    <source>
        <dbReference type="SAM" id="MobiDB-lite"/>
    </source>
</evidence>
<proteinExistence type="predicted"/>
<feature type="compositionally biased region" description="Low complexity" evidence="1">
    <location>
        <begin position="19"/>
        <end position="37"/>
    </location>
</feature>
<dbReference type="AlphaFoldDB" id="A0A7K3RPC6"/>
<feature type="non-terminal residue" evidence="2">
    <location>
        <position position="37"/>
    </location>
</feature>
<organism evidence="2 3">
    <name type="scientific">Streptomyces parvus</name>
    <dbReference type="NCBI Taxonomy" id="66428"/>
    <lineage>
        <taxon>Bacteria</taxon>
        <taxon>Bacillati</taxon>
        <taxon>Actinomycetota</taxon>
        <taxon>Actinomycetes</taxon>
        <taxon>Kitasatosporales</taxon>
        <taxon>Streptomycetaceae</taxon>
        <taxon>Streptomyces</taxon>
    </lineage>
</organism>
<dbReference type="EMBL" id="JAAGMP010000080">
    <property type="protein sequence ID" value="NEC17008.1"/>
    <property type="molecule type" value="Genomic_DNA"/>
</dbReference>
<protein>
    <submittedName>
        <fullName evidence="2">tRNA (Guanosine(46)-N7)-methyltransferase TrmB</fullName>
    </submittedName>
</protein>
<reference evidence="2 3" key="1">
    <citation type="submission" date="2020-01" db="EMBL/GenBank/DDBJ databases">
        <title>Insect and environment-associated Actinomycetes.</title>
        <authorList>
            <person name="Currrie C."/>
            <person name="Chevrette M."/>
            <person name="Carlson C."/>
            <person name="Stubbendieck R."/>
            <person name="Wendt-Pienkowski E."/>
        </authorList>
    </citation>
    <scope>NUCLEOTIDE SEQUENCE [LARGE SCALE GENOMIC DNA]</scope>
    <source>
        <strain evidence="2 3">SID7590</strain>
    </source>
</reference>
<dbReference type="GO" id="GO:0032259">
    <property type="term" value="P:methylation"/>
    <property type="evidence" value="ECO:0007669"/>
    <property type="project" value="UniProtKB-KW"/>
</dbReference>
<evidence type="ECO:0000313" key="3">
    <source>
        <dbReference type="Proteomes" id="UP000469670"/>
    </source>
</evidence>
<evidence type="ECO:0000313" key="2">
    <source>
        <dbReference type="EMBL" id="NEC17008.1"/>
    </source>
</evidence>
<sequence length="37" mass="3698">MSEQPLNPTPAGSHDADATADATAEETTAADEAAALR</sequence>
<keyword evidence="2" id="KW-0489">Methyltransferase</keyword>
<name>A0A7K3RPC6_9ACTN</name>
<gene>
    <name evidence="2" type="ORF">G3I50_01760</name>
</gene>